<dbReference type="Gene3D" id="3.40.710.10">
    <property type="entry name" value="DD-peptidase/beta-lactamase superfamily"/>
    <property type="match status" value="1"/>
</dbReference>
<comment type="similarity">
    <text evidence="3">In the N-terminal section; belongs to the glycosyltransferase 51 family.</text>
</comment>
<keyword evidence="6" id="KW-0328">Glycosyltransferase</keyword>
<reference evidence="15" key="1">
    <citation type="submission" date="2021-05" db="EMBL/GenBank/DDBJ databases">
        <authorList>
            <person name="Tanabe Y."/>
        </authorList>
    </citation>
    <scope>NUCLEOTIDE SEQUENCE</scope>
    <source>
        <strain evidence="15">BOTRYCO-1</strain>
    </source>
</reference>
<comment type="caution">
    <text evidence="15">The sequence shown here is derived from an EMBL/GenBank/DDBJ whole genome shotgun (WGS) entry which is preliminary data.</text>
</comment>
<feature type="region of interest" description="Disordered" evidence="12">
    <location>
        <begin position="571"/>
        <end position="647"/>
    </location>
</feature>
<evidence type="ECO:0000259" key="14">
    <source>
        <dbReference type="Pfam" id="PF00912"/>
    </source>
</evidence>
<dbReference type="PANTHER" id="PTHR32282">
    <property type="entry name" value="BINDING PROTEIN TRANSPEPTIDASE, PUTATIVE-RELATED"/>
    <property type="match status" value="1"/>
</dbReference>
<dbReference type="SUPFAM" id="SSF53955">
    <property type="entry name" value="Lysozyme-like"/>
    <property type="match status" value="1"/>
</dbReference>
<dbReference type="SUPFAM" id="SSF56601">
    <property type="entry name" value="beta-lactamase/transpeptidase-like"/>
    <property type="match status" value="1"/>
</dbReference>
<comment type="pathway">
    <text evidence="1">Cell wall biogenesis; peptidoglycan biosynthesis.</text>
</comment>
<feature type="compositionally biased region" description="Basic and acidic residues" evidence="12">
    <location>
        <begin position="626"/>
        <end position="636"/>
    </location>
</feature>
<evidence type="ECO:0000256" key="8">
    <source>
        <dbReference type="ARBA" id="ARBA00022801"/>
    </source>
</evidence>
<dbReference type="Gene3D" id="1.10.3810.10">
    <property type="entry name" value="Biosynthetic peptidoglycan transglycosylase-like"/>
    <property type="match status" value="1"/>
</dbReference>
<dbReference type="Pfam" id="PF00912">
    <property type="entry name" value="Transgly"/>
    <property type="match status" value="1"/>
</dbReference>
<comment type="catalytic activity">
    <reaction evidence="11">
        <text>[GlcNAc-(1-&gt;4)-Mur2Ac(oyl-L-Ala-gamma-D-Glu-L-Lys-D-Ala-D-Ala)](n)-di-trans,octa-cis-undecaprenyl diphosphate + beta-D-GlcNAc-(1-&gt;4)-Mur2Ac(oyl-L-Ala-gamma-D-Glu-L-Lys-D-Ala-D-Ala)-di-trans,octa-cis-undecaprenyl diphosphate = [GlcNAc-(1-&gt;4)-Mur2Ac(oyl-L-Ala-gamma-D-Glu-L-Lys-D-Ala-D-Ala)](n+1)-di-trans,octa-cis-undecaprenyl diphosphate + di-trans,octa-cis-undecaprenyl diphosphate + H(+)</text>
        <dbReference type="Rhea" id="RHEA:23708"/>
        <dbReference type="Rhea" id="RHEA-COMP:9602"/>
        <dbReference type="Rhea" id="RHEA-COMP:9603"/>
        <dbReference type="ChEBI" id="CHEBI:15378"/>
        <dbReference type="ChEBI" id="CHEBI:58405"/>
        <dbReference type="ChEBI" id="CHEBI:60033"/>
        <dbReference type="ChEBI" id="CHEBI:78435"/>
        <dbReference type="EC" id="2.4.99.28"/>
    </reaction>
</comment>
<evidence type="ECO:0000256" key="4">
    <source>
        <dbReference type="ARBA" id="ARBA00022645"/>
    </source>
</evidence>
<evidence type="ECO:0000256" key="2">
    <source>
        <dbReference type="ARBA" id="ARBA00007090"/>
    </source>
</evidence>
<evidence type="ECO:0000256" key="6">
    <source>
        <dbReference type="ARBA" id="ARBA00022676"/>
    </source>
</evidence>
<evidence type="ECO:0000256" key="7">
    <source>
        <dbReference type="ARBA" id="ARBA00022679"/>
    </source>
</evidence>
<evidence type="ECO:0000256" key="1">
    <source>
        <dbReference type="ARBA" id="ARBA00004752"/>
    </source>
</evidence>
<evidence type="ECO:0000256" key="5">
    <source>
        <dbReference type="ARBA" id="ARBA00022670"/>
    </source>
</evidence>
<keyword evidence="7" id="KW-0808">Transferase</keyword>
<keyword evidence="5" id="KW-0645">Protease</keyword>
<dbReference type="InterPro" id="IPR012338">
    <property type="entry name" value="Beta-lactam/transpept-like"/>
</dbReference>
<sequence length="647" mass="70031">MASDLPDPEGLWKKTDRPSITYIDIRGQVVDRRGAPDSPPIDLKSLPPYVPKAVLAIEDRKFYRHWGFDFEGLARAFYVNARAGRVVQGGSTLTQQLAKNLFLSSEQSIKRKAQELLLSVWLESRFTKDEILSLYLARVYFGSGAYGLDEAARRYFDKTPQKLTISEAALLAGLLKAPSRFNPVSSAQRAEDRATVVLDVMEAQKVISREQRLQAVKEPLRFVPISRGGGAAYFLDWIAGDVGAIVGEPEEDIIVETTLDMRAQTNAESAIAQELNQNAKPLKMSQGALVAFAGDGGVRAMVGGRNYQESEFNRVTDAKRQPGSAFKPFVYLAAMERGETPYSVRVDAPIKVGQWAPQNYDGTFRGAMPLIGAFARSINTIAVGLGEEVGRDNVIRAARRLGIRSRLDPQSTLALGTEVLTPLELTAAYVPFANGGMAITPYGFKRIRTRSGRILWERPSPAPRRVIEDGPLRNMNLMLAQVVSAGTARAAQLPDRPVGGKTGTTSDYRDAWFIGFTGGYVAGVWVGNDNFGIQTNKVTGGSAPARIWKAFMVPTMKGVAARGFALPLTPPPDPNAIAEPTDDNVETLPVDPVDNVAEVAAPTGNDGAPPTPSPNPGAPKSGPETRTLDEIVKDVQAKSNEASGPPR</sequence>
<evidence type="ECO:0000256" key="12">
    <source>
        <dbReference type="SAM" id="MobiDB-lite"/>
    </source>
</evidence>
<name>A0ABQ4PU87_9PROT</name>
<comment type="similarity">
    <text evidence="2">In the C-terminal section; belongs to the transpeptidase family.</text>
</comment>
<keyword evidence="8" id="KW-0378">Hydrolase</keyword>
<dbReference type="InterPro" id="IPR023346">
    <property type="entry name" value="Lysozyme-like_dom_sf"/>
</dbReference>
<dbReference type="Pfam" id="PF00905">
    <property type="entry name" value="Transpeptidase"/>
    <property type="match status" value="1"/>
</dbReference>
<feature type="domain" description="Glycosyl transferase family 51" evidence="14">
    <location>
        <begin position="35"/>
        <end position="201"/>
    </location>
</feature>
<dbReference type="EC" id="2.4.99.28" evidence="10"/>
<evidence type="ECO:0000256" key="10">
    <source>
        <dbReference type="ARBA" id="ARBA00044770"/>
    </source>
</evidence>
<protein>
    <recommendedName>
        <fullName evidence="10">peptidoglycan glycosyltransferase</fullName>
        <ecNumber evidence="10">2.4.99.28</ecNumber>
    </recommendedName>
</protein>
<reference evidence="15" key="2">
    <citation type="journal article" date="2023" name="ISME Commun">
        <title>Characterization of a bloom-associated alphaproteobacterial lineage, 'Candidatus Phycosocius': insights into freshwater algal-bacterial interactions.</title>
        <authorList>
            <person name="Tanabe Y."/>
            <person name="Yamaguchi H."/>
            <person name="Yoshida M."/>
            <person name="Kai A."/>
            <person name="Okazaki Y."/>
        </authorList>
    </citation>
    <scope>NUCLEOTIDE SEQUENCE</scope>
    <source>
        <strain evidence="15">BOTRYCO-1</strain>
    </source>
</reference>
<evidence type="ECO:0000259" key="13">
    <source>
        <dbReference type="Pfam" id="PF00905"/>
    </source>
</evidence>
<keyword evidence="16" id="KW-1185">Reference proteome</keyword>
<organism evidence="15 16">
    <name type="scientific">Candidatus Phycosocius spiralis</name>
    <dbReference type="NCBI Taxonomy" id="2815099"/>
    <lineage>
        <taxon>Bacteria</taxon>
        <taxon>Pseudomonadati</taxon>
        <taxon>Pseudomonadota</taxon>
        <taxon>Alphaproteobacteria</taxon>
        <taxon>Caulobacterales</taxon>
        <taxon>Caulobacterales incertae sedis</taxon>
        <taxon>Candidatus Phycosocius</taxon>
    </lineage>
</organism>
<dbReference type="Proteomes" id="UP001161064">
    <property type="component" value="Unassembled WGS sequence"/>
</dbReference>
<accession>A0ABQ4PU87</accession>
<keyword evidence="9" id="KW-0511">Multifunctional enzyme</keyword>
<dbReference type="EMBL" id="BPFZ01000003">
    <property type="protein sequence ID" value="GIU66541.1"/>
    <property type="molecule type" value="Genomic_DNA"/>
</dbReference>
<dbReference type="PANTHER" id="PTHR32282:SF33">
    <property type="entry name" value="PEPTIDOGLYCAN GLYCOSYLTRANSFERASE"/>
    <property type="match status" value="1"/>
</dbReference>
<proteinExistence type="inferred from homology"/>
<dbReference type="InterPro" id="IPR036950">
    <property type="entry name" value="PBP_transglycosylase"/>
</dbReference>
<dbReference type="InterPro" id="IPR001264">
    <property type="entry name" value="Glyco_trans_51"/>
</dbReference>
<dbReference type="InterPro" id="IPR001460">
    <property type="entry name" value="PCN-bd_Tpept"/>
</dbReference>
<feature type="compositionally biased region" description="Polar residues" evidence="12">
    <location>
        <begin position="637"/>
        <end position="647"/>
    </location>
</feature>
<keyword evidence="4" id="KW-0121">Carboxypeptidase</keyword>
<feature type="domain" description="Penicillin-binding protein transpeptidase" evidence="13">
    <location>
        <begin position="289"/>
        <end position="517"/>
    </location>
</feature>
<evidence type="ECO:0000313" key="16">
    <source>
        <dbReference type="Proteomes" id="UP001161064"/>
    </source>
</evidence>
<dbReference type="NCBIfam" id="TIGR02074">
    <property type="entry name" value="PBP_1a_fam"/>
    <property type="match status" value="1"/>
</dbReference>
<evidence type="ECO:0000256" key="3">
    <source>
        <dbReference type="ARBA" id="ARBA00007739"/>
    </source>
</evidence>
<evidence type="ECO:0000313" key="15">
    <source>
        <dbReference type="EMBL" id="GIU66541.1"/>
    </source>
</evidence>
<dbReference type="InterPro" id="IPR050396">
    <property type="entry name" value="Glycosyltr_51/Transpeptidase"/>
</dbReference>
<evidence type="ECO:0000256" key="9">
    <source>
        <dbReference type="ARBA" id="ARBA00023268"/>
    </source>
</evidence>
<evidence type="ECO:0000256" key="11">
    <source>
        <dbReference type="ARBA" id="ARBA00049902"/>
    </source>
</evidence>
<gene>
    <name evidence="15" type="primary">pbpX</name>
    <name evidence="15" type="ORF">PsB1_0695</name>
</gene>